<evidence type="ECO:0000259" key="3">
    <source>
        <dbReference type="Pfam" id="PF10633"/>
    </source>
</evidence>
<accession>A0A381VUK1</accession>
<dbReference type="SUPFAM" id="SSF69318">
    <property type="entry name" value="Integrin alpha N-terminal domain"/>
    <property type="match status" value="2"/>
</dbReference>
<dbReference type="InterPro" id="IPR013783">
    <property type="entry name" value="Ig-like_fold"/>
</dbReference>
<sequence>MSRRATAVALALMLLLSPSVLADWAMFGRDDHHSGVADITERSIDRRKPVVSWDRGDEDPDDCSGALECEEVISWGSVIGNFSANVVGDYDRSVRHLAWVTAGQQDDEWHGYLEIFDGGLPVGSNLMWRRDLGRLEDANGNSLDSDFGSFETAFATPALGDFNGNGRLDVAAVTTSGKLHFFEPRIRWYSSSESYEGNGEAWTTWSNTTGLTVVRSNPAVTELDGGVDIVLSGLNLTTDKAVVMAFNGDGTRLWKFEADGTEVSSPVVLRQGSVSRKVFFSAWDEGSLKVFGIWGSGASSGSPLSDWGGADGKNVGQAADPGDGNLHPLLPSLVLADLTADSGTEVLVPRPAPDDESDARLLVYKENGDAASGWAGGYALDGGGDLDATPAVGDLDGDGDLDVVAVSWLDPGIGNGEETTVWAIGPDGLLLWKAEYDTSSSGGWDDDEHAIASPLLAVIDTVNGADNFDVLSCTTPECHVFSGPDGDPLWNVDLSIRNRDNSNRIFNSPAAADVDGDGLLDLVLDGGVWSADLADLVARDGDITITDEQGDSATEVVEGETLTFYPVTVRNEGNHDAQSVLIEVRLDDPANGALLYNETLATLSSNSVQTLESFDWTASIEGNYQVWVVCVADPDTNEEVRYDNNNGSRSLTVRPEHGAELSAADSTKNADPGGSATFSVILRNTGVANDNYTLDATLPDGWSGSWPANASNIASNATAELLVMVEVNASATAGEHVVTLVATLQDDTNTSFSLALKVNVSQYYGVALEMPVGAQRVLPDTWVSYPVRVSNTGNGPDVFDLYAFSDWSANIAVDGSPTSQITLNVGEIGVAELRVKAPADSGWNDMHNSSFTATSQGNSSANASVNASTSVGQLMALEPLRSALPGENASFPLQAMNLANTGDTLQLEVIEAPAGWELTLEPSSLPLAGRESGPAWLNLTVPHDATSGSSHELRLRASSGFGTDEVVLYAEVLPLSGLRLWPLEGTSDRYWLDGGQPGWLGLEVVNYETGTLEVTLANASLPAGWSITYDGDPDWSKSVPAGASSSLNVTVTPPQNAPAAQTTWLQITASSGTLQARFDANLTVNQQFGLDLALPDRFALLGNVSTAVKFNITNAGNGPDLLELNLSGDWIADEMQLLSLDPLETREIAVLTNPGLVEASTSSALSVSVRSLTAAEAGQTVAESGTLTLIASGLLPASAETLELAPGESGSFLLGMVALHSDGTLRLE</sequence>
<dbReference type="InterPro" id="IPR018905">
    <property type="entry name" value="A-galactase_NEW3"/>
</dbReference>
<evidence type="ECO:0000256" key="1">
    <source>
        <dbReference type="SAM" id="MobiDB-lite"/>
    </source>
</evidence>
<dbReference type="InterPro" id="IPR011635">
    <property type="entry name" value="CARDB"/>
</dbReference>
<dbReference type="Gene3D" id="2.60.40.10">
    <property type="entry name" value="Immunoglobulins"/>
    <property type="match status" value="2"/>
</dbReference>
<dbReference type="Pfam" id="PF10633">
    <property type="entry name" value="NPCBM_assoc"/>
    <property type="match status" value="2"/>
</dbReference>
<dbReference type="AlphaFoldDB" id="A0A381VUK1"/>
<feature type="non-terminal residue" evidence="4">
    <location>
        <position position="1228"/>
    </location>
</feature>
<proteinExistence type="predicted"/>
<feature type="region of interest" description="Disordered" evidence="1">
    <location>
        <begin position="640"/>
        <end position="672"/>
    </location>
</feature>
<evidence type="ECO:0000313" key="4">
    <source>
        <dbReference type="EMBL" id="SVA43979.1"/>
    </source>
</evidence>
<feature type="domain" description="CARDB" evidence="2">
    <location>
        <begin position="542"/>
        <end position="645"/>
    </location>
</feature>
<dbReference type="Pfam" id="PF07705">
    <property type="entry name" value="CARDB"/>
    <property type="match status" value="1"/>
</dbReference>
<name>A0A381VUK1_9ZZZZ</name>
<feature type="domain" description="Alpha-galactosidase NEW3" evidence="3">
    <location>
        <begin position="995"/>
        <end position="1061"/>
    </location>
</feature>
<dbReference type="InterPro" id="IPR028994">
    <property type="entry name" value="Integrin_alpha_N"/>
</dbReference>
<organism evidence="4">
    <name type="scientific">marine metagenome</name>
    <dbReference type="NCBI Taxonomy" id="408172"/>
    <lineage>
        <taxon>unclassified sequences</taxon>
        <taxon>metagenomes</taxon>
        <taxon>ecological metagenomes</taxon>
    </lineage>
</organism>
<dbReference type="PANTHER" id="PTHR39198:SF1">
    <property type="entry name" value="ALPHA-GALACTOSIDASE NEW3 DOMAIN-CONTAINING PROTEIN"/>
    <property type="match status" value="1"/>
</dbReference>
<dbReference type="EMBL" id="UINC01009831">
    <property type="protein sequence ID" value="SVA43979.1"/>
    <property type="molecule type" value="Genomic_DNA"/>
</dbReference>
<dbReference type="PANTHER" id="PTHR39198">
    <property type="entry name" value="HYPOTHETICAL MEMBRANE PROTEIN, CONSERVED"/>
    <property type="match status" value="1"/>
</dbReference>
<evidence type="ECO:0008006" key="5">
    <source>
        <dbReference type="Google" id="ProtNLM"/>
    </source>
</evidence>
<evidence type="ECO:0000259" key="2">
    <source>
        <dbReference type="Pfam" id="PF07705"/>
    </source>
</evidence>
<protein>
    <recommendedName>
        <fullName evidence="5">CARDB domain-containing protein</fullName>
    </recommendedName>
</protein>
<feature type="domain" description="Alpha-galactosidase NEW3" evidence="3">
    <location>
        <begin position="672"/>
        <end position="744"/>
    </location>
</feature>
<reference evidence="4" key="1">
    <citation type="submission" date="2018-05" db="EMBL/GenBank/DDBJ databases">
        <authorList>
            <person name="Lanie J.A."/>
            <person name="Ng W.-L."/>
            <person name="Kazmierczak K.M."/>
            <person name="Andrzejewski T.M."/>
            <person name="Davidsen T.M."/>
            <person name="Wayne K.J."/>
            <person name="Tettelin H."/>
            <person name="Glass J.I."/>
            <person name="Rusch D."/>
            <person name="Podicherti R."/>
            <person name="Tsui H.-C.T."/>
            <person name="Winkler M.E."/>
        </authorList>
    </citation>
    <scope>NUCLEOTIDE SEQUENCE</scope>
</reference>
<gene>
    <name evidence="4" type="ORF">METZ01_LOCUS96833</name>
</gene>